<name>A0AAV6G037_9TELE</name>
<feature type="domain" description="Dynein heavy chain AAA module D4" evidence="3">
    <location>
        <begin position="652"/>
        <end position="751"/>
    </location>
</feature>
<evidence type="ECO:0000259" key="5">
    <source>
        <dbReference type="Pfam" id="PF17857"/>
    </source>
</evidence>
<dbReference type="Pfam" id="PF12775">
    <property type="entry name" value="AAA_7"/>
    <property type="match status" value="1"/>
</dbReference>
<dbReference type="Pfam" id="PF07728">
    <property type="entry name" value="AAA_5"/>
    <property type="match status" value="1"/>
</dbReference>
<dbReference type="SUPFAM" id="SSF52540">
    <property type="entry name" value="P-loop containing nucleoside triphosphate hydrolases"/>
    <property type="match status" value="3"/>
</dbReference>
<dbReference type="PANTHER" id="PTHR46532">
    <property type="entry name" value="MALE FERTILITY FACTOR KL5"/>
    <property type="match status" value="1"/>
</dbReference>
<dbReference type="Pfam" id="PF17857">
    <property type="entry name" value="AAA_lid_1"/>
    <property type="match status" value="1"/>
</dbReference>
<dbReference type="Pfam" id="PF17852">
    <property type="entry name" value="Dynein_AAA_lid"/>
    <property type="match status" value="1"/>
</dbReference>
<dbReference type="GO" id="GO:0005858">
    <property type="term" value="C:axonemal dynein complex"/>
    <property type="evidence" value="ECO:0007669"/>
    <property type="project" value="TreeGrafter"/>
</dbReference>
<dbReference type="Gene3D" id="1.20.920.30">
    <property type="match status" value="1"/>
</dbReference>
<feature type="domain" description="ATPase dynein-related AAA" evidence="2">
    <location>
        <begin position="4"/>
        <end position="135"/>
    </location>
</feature>
<dbReference type="InterPro" id="IPR026983">
    <property type="entry name" value="DHC"/>
</dbReference>
<dbReference type="Proteomes" id="UP000823561">
    <property type="component" value="Chromosome 16"/>
</dbReference>
<evidence type="ECO:0000259" key="2">
    <source>
        <dbReference type="Pfam" id="PF07728"/>
    </source>
</evidence>
<dbReference type="FunFam" id="1.20.920.30:FF:000004">
    <property type="entry name" value="Dynein axonemal heavy chain 5"/>
    <property type="match status" value="1"/>
</dbReference>
<evidence type="ECO:0008006" key="8">
    <source>
        <dbReference type="Google" id="ProtNLM"/>
    </source>
</evidence>
<sequence length="759" mass="84825">MMALGPSGAGKTACIHTLMKAMTDCGTPHREMRMNPKAITAAQMFGTLDVATNDWTDGVFSTLWRKTLKAKKGEHVWIVLDGPVDAIWIENLNSVLDDNKTLTLANGDRIPMSPTCKVVFEPHNIDNASPATVSRNGMVFMSSSVLDWQPVLHAWLQNVPPAQAHVLLDCFNSVFQDLVNFIFTAVSPKMQILECMYIKQALDLLQGLLPSADEKSAAQGHVGRLFVFAVMWSPGSDVELDLQGQAGVRGMWDQTIFEFVVNEAGEWDHWSKKVPEYRYPKDVVPDFASILVPNVDNVRTDFLMRTIMQQGKAVLLIGEQGTAKTVMIKGYTSKYDPETHLSKSLNFSSATLPGMFQQTMESYIDKRMGSTYGPPTGKRMTVFIDDINMPLINEWGDQITNEIVRQLMEQGGFYSLERPGEFTTVVDVQLAAAMIHPGGGRNDIPQRLKRQFCIFNCTLPSNSSIDKIFHTLAQGYFCPERGFPEEVCALASALVPTSRRVWQAVKAKMLPSPAKFHYIFNLRDLSRIWQGVLTVGAEVCQGSAALLRLLRHECCRVIADRFIHPRDTDIFDGIVARMVTEEHGADLWAQAEADTYFVDFLRDAPESMGDEPDDAEPETPKVYEPIPSYQVLSERLGFYLQQYNEAVRGSAMDLVFFKDAMIHLVKISRIIRTPQGNALLVGVGGSGKQSLTRLASFIAGYQSFQITLTRSYGVSNLMDDLKTLYRIAGQQGKGVTFIFTDNDIKDESFLGYEQRLAHR</sequence>
<dbReference type="EMBL" id="JADWDJ010000016">
    <property type="protein sequence ID" value="KAG5268044.1"/>
    <property type="molecule type" value="Genomic_DNA"/>
</dbReference>
<dbReference type="InterPro" id="IPR027417">
    <property type="entry name" value="P-loop_NTPase"/>
</dbReference>
<feature type="domain" description="Dynein heavy chain 3 AAA+ lid" evidence="5">
    <location>
        <begin position="500"/>
        <end position="577"/>
    </location>
</feature>
<dbReference type="GO" id="GO:0016887">
    <property type="term" value="F:ATP hydrolysis activity"/>
    <property type="evidence" value="ECO:0007669"/>
    <property type="project" value="InterPro"/>
</dbReference>
<dbReference type="FunFam" id="3.40.50.300:FF:001080">
    <property type="entry name" value="Dynein, axonemal, heavy chain 5"/>
    <property type="match status" value="1"/>
</dbReference>
<protein>
    <recommendedName>
        <fullName evidence="8">Dynein heavy chain</fullName>
    </recommendedName>
</protein>
<proteinExistence type="inferred from homology"/>
<dbReference type="GO" id="GO:0051959">
    <property type="term" value="F:dynein light intermediate chain binding"/>
    <property type="evidence" value="ECO:0007669"/>
    <property type="project" value="InterPro"/>
</dbReference>
<comment type="similarity">
    <text evidence="1">Belongs to the dynein heavy chain family.</text>
</comment>
<accession>A0AAV6G037</accession>
<dbReference type="GO" id="GO:0045505">
    <property type="term" value="F:dynein intermediate chain binding"/>
    <property type="evidence" value="ECO:0007669"/>
    <property type="project" value="InterPro"/>
</dbReference>
<dbReference type="Gene3D" id="3.40.50.300">
    <property type="entry name" value="P-loop containing nucleotide triphosphate hydrolases"/>
    <property type="match status" value="2"/>
</dbReference>
<reference evidence="6" key="1">
    <citation type="submission" date="2020-10" db="EMBL/GenBank/DDBJ databases">
        <title>Chromosome-scale genome assembly of the Allis shad, Alosa alosa.</title>
        <authorList>
            <person name="Margot Z."/>
            <person name="Christophe K."/>
            <person name="Cabau C."/>
            <person name="Louis A."/>
            <person name="Berthelot C."/>
            <person name="Parey E."/>
            <person name="Roest Crollius H."/>
            <person name="Montfort J."/>
            <person name="Robinson-Rechavi M."/>
            <person name="Bucao C."/>
            <person name="Bouchez O."/>
            <person name="Gislard M."/>
            <person name="Lluch J."/>
            <person name="Milhes M."/>
            <person name="Lampietro C."/>
            <person name="Lopez Roques C."/>
            <person name="Donnadieu C."/>
            <person name="Braasch I."/>
            <person name="Desvignes T."/>
            <person name="Postlethwait J."/>
            <person name="Bobe J."/>
            <person name="Guiguen Y."/>
        </authorList>
    </citation>
    <scope>NUCLEOTIDE SEQUENCE</scope>
    <source>
        <strain evidence="6">M-15738</strain>
        <tissue evidence="6">Blood</tissue>
    </source>
</reference>
<keyword evidence="7" id="KW-1185">Reference proteome</keyword>
<dbReference type="InterPro" id="IPR041589">
    <property type="entry name" value="DNAH3_AAA_lid_1"/>
</dbReference>
<dbReference type="GO" id="GO:0007018">
    <property type="term" value="P:microtubule-based movement"/>
    <property type="evidence" value="ECO:0007669"/>
    <property type="project" value="InterPro"/>
</dbReference>
<dbReference type="AlphaFoldDB" id="A0AAV6G037"/>
<dbReference type="GO" id="GO:0005524">
    <property type="term" value="F:ATP binding"/>
    <property type="evidence" value="ECO:0007669"/>
    <property type="project" value="InterPro"/>
</dbReference>
<evidence type="ECO:0000256" key="1">
    <source>
        <dbReference type="ARBA" id="ARBA00008887"/>
    </source>
</evidence>
<gene>
    <name evidence="6" type="ORF">AALO_G00207600</name>
</gene>
<dbReference type="PANTHER" id="PTHR46532:SF13">
    <property type="entry name" value="CYTOPLASMIC DYNEIN 1 HEAVY CHAIN 1"/>
    <property type="match status" value="1"/>
</dbReference>
<dbReference type="InterPro" id="IPR024317">
    <property type="entry name" value="Dynein_heavy_chain_D4_dom"/>
</dbReference>
<dbReference type="InterPro" id="IPR041466">
    <property type="entry name" value="Dynein_AAA5_ext"/>
</dbReference>
<organism evidence="6 7">
    <name type="scientific">Alosa alosa</name>
    <name type="common">allis shad</name>
    <dbReference type="NCBI Taxonomy" id="278164"/>
    <lineage>
        <taxon>Eukaryota</taxon>
        <taxon>Metazoa</taxon>
        <taxon>Chordata</taxon>
        <taxon>Craniata</taxon>
        <taxon>Vertebrata</taxon>
        <taxon>Euteleostomi</taxon>
        <taxon>Actinopterygii</taxon>
        <taxon>Neopterygii</taxon>
        <taxon>Teleostei</taxon>
        <taxon>Clupei</taxon>
        <taxon>Clupeiformes</taxon>
        <taxon>Clupeoidei</taxon>
        <taxon>Clupeidae</taxon>
        <taxon>Alosa</taxon>
    </lineage>
</organism>
<evidence type="ECO:0000259" key="4">
    <source>
        <dbReference type="Pfam" id="PF17852"/>
    </source>
</evidence>
<evidence type="ECO:0000313" key="6">
    <source>
        <dbReference type="EMBL" id="KAG5268044.1"/>
    </source>
</evidence>
<evidence type="ECO:0000313" key="7">
    <source>
        <dbReference type="Proteomes" id="UP000823561"/>
    </source>
</evidence>
<dbReference type="Pfam" id="PF12780">
    <property type="entry name" value="AAA_8"/>
    <property type="match status" value="1"/>
</dbReference>
<dbReference type="FunFam" id="3.40.50.300:FF:001221">
    <property type="entry name" value="Axonemal dynein heavy chain 8"/>
    <property type="match status" value="1"/>
</dbReference>
<comment type="caution">
    <text evidence="6">The sequence shown here is derived from an EMBL/GenBank/DDBJ whole genome shotgun (WGS) entry which is preliminary data.</text>
</comment>
<evidence type="ECO:0000259" key="3">
    <source>
        <dbReference type="Pfam" id="PF12780"/>
    </source>
</evidence>
<dbReference type="InterPro" id="IPR011704">
    <property type="entry name" value="ATPase_dyneun-rel_AAA"/>
</dbReference>
<feature type="domain" description="Dynein heavy chain AAA 5 extension" evidence="4">
    <location>
        <begin position="168"/>
        <end position="271"/>
    </location>
</feature>